<reference evidence="2" key="1">
    <citation type="journal article" date="2014" name="Int. J. Syst. Evol. Microbiol.">
        <title>Complete genome sequence of Corynebacterium casei LMG S-19264T (=DSM 44701T), isolated from a smear-ripened cheese.</title>
        <authorList>
            <consortium name="US DOE Joint Genome Institute (JGI-PGF)"/>
            <person name="Walter F."/>
            <person name="Albersmeier A."/>
            <person name="Kalinowski J."/>
            <person name="Ruckert C."/>
        </authorList>
    </citation>
    <scope>NUCLEOTIDE SEQUENCE</scope>
    <source>
        <strain evidence="2">JCM 19596</strain>
    </source>
</reference>
<accession>A0A830FBK2</accession>
<dbReference type="Proteomes" id="UP000607197">
    <property type="component" value="Unassembled WGS sequence"/>
</dbReference>
<dbReference type="RefSeq" id="WP_188977630.1">
    <property type="nucleotide sequence ID" value="NZ_BMPG01000002.1"/>
</dbReference>
<sequence>MNGDVAGGSVGQTASADRQVDAPRSLLVVGDVPSGHGPACQALAERTETGHRVRGATTSGACADTDAWYADTGSGVFDDLSLSELGMALSDAVTNLDTNDRDGLHVCIDGLPDPAESADDELTLFRFVHAVTNRVQAADGSVHVHLPVDRDAALVATFEPLFDAVVELRERDDTLQARSSAWRSGAGRWVPASSL</sequence>
<dbReference type="AlphaFoldDB" id="A0A830FBK2"/>
<evidence type="ECO:0000313" key="3">
    <source>
        <dbReference type="Proteomes" id="UP000607197"/>
    </source>
</evidence>
<comment type="caution">
    <text evidence="2">The sequence shown here is derived from an EMBL/GenBank/DDBJ whole genome shotgun (WGS) entry which is preliminary data.</text>
</comment>
<dbReference type="OrthoDB" id="252760at2157"/>
<reference evidence="2" key="2">
    <citation type="submission" date="2020-09" db="EMBL/GenBank/DDBJ databases">
        <authorList>
            <person name="Sun Q."/>
            <person name="Ohkuma M."/>
        </authorList>
    </citation>
    <scope>NUCLEOTIDE SEQUENCE</scope>
    <source>
        <strain evidence="2">JCM 19596</strain>
    </source>
</reference>
<name>A0A830FBK2_9EURY</name>
<proteinExistence type="predicted"/>
<organism evidence="2 3">
    <name type="scientific">Halocalculus aciditolerans</name>
    <dbReference type="NCBI Taxonomy" id="1383812"/>
    <lineage>
        <taxon>Archaea</taxon>
        <taxon>Methanobacteriati</taxon>
        <taxon>Methanobacteriota</taxon>
        <taxon>Stenosarchaea group</taxon>
        <taxon>Halobacteria</taxon>
        <taxon>Halobacteriales</taxon>
        <taxon>Halobacteriaceae</taxon>
        <taxon>Halocalculus</taxon>
    </lineage>
</organism>
<dbReference type="Pfam" id="PF24336">
    <property type="entry name" value="DUF7504"/>
    <property type="match status" value="1"/>
</dbReference>
<dbReference type="EMBL" id="BMPG01000002">
    <property type="protein sequence ID" value="GGL58243.1"/>
    <property type="molecule type" value="Genomic_DNA"/>
</dbReference>
<evidence type="ECO:0000313" key="2">
    <source>
        <dbReference type="EMBL" id="GGL58243.1"/>
    </source>
</evidence>
<feature type="region of interest" description="Disordered" evidence="1">
    <location>
        <begin position="1"/>
        <end position="22"/>
    </location>
</feature>
<evidence type="ECO:0000256" key="1">
    <source>
        <dbReference type="SAM" id="MobiDB-lite"/>
    </source>
</evidence>
<keyword evidence="3" id="KW-1185">Reference proteome</keyword>
<dbReference type="InterPro" id="IPR055927">
    <property type="entry name" value="DUF7504"/>
</dbReference>
<gene>
    <name evidence="2" type="ORF">GCM10009039_15600</name>
</gene>
<protein>
    <submittedName>
        <fullName evidence="2">Uncharacterized protein</fullName>
    </submittedName>
</protein>
<feature type="compositionally biased region" description="Gly residues" evidence="1">
    <location>
        <begin position="1"/>
        <end position="10"/>
    </location>
</feature>